<gene>
    <name evidence="1" type="ORF">G2W53_010078</name>
</gene>
<accession>A0A834WZI6</accession>
<reference evidence="1" key="1">
    <citation type="submission" date="2020-09" db="EMBL/GenBank/DDBJ databases">
        <title>Genome-Enabled Discovery of Anthraquinone Biosynthesis in Senna tora.</title>
        <authorList>
            <person name="Kang S.-H."/>
            <person name="Pandey R.P."/>
            <person name="Lee C.-M."/>
            <person name="Sim J.-S."/>
            <person name="Jeong J.-T."/>
            <person name="Choi B.-S."/>
            <person name="Jung M."/>
            <person name="Ginzburg D."/>
            <person name="Zhao K."/>
            <person name="Won S.Y."/>
            <person name="Oh T.-J."/>
            <person name="Yu Y."/>
            <person name="Kim N.-H."/>
            <person name="Lee O.R."/>
            <person name="Lee T.-H."/>
            <person name="Bashyal P."/>
            <person name="Kim T.-S."/>
            <person name="Lee W.-H."/>
            <person name="Kawkins C."/>
            <person name="Kim C.-K."/>
            <person name="Kim J.S."/>
            <person name="Ahn B.O."/>
            <person name="Rhee S.Y."/>
            <person name="Sohng J.K."/>
        </authorList>
    </citation>
    <scope>NUCLEOTIDE SEQUENCE</scope>
    <source>
        <tissue evidence="1">Leaf</tissue>
    </source>
</reference>
<proteinExistence type="predicted"/>
<name>A0A834WZI6_9FABA</name>
<organism evidence="1 2">
    <name type="scientific">Senna tora</name>
    <dbReference type="NCBI Taxonomy" id="362788"/>
    <lineage>
        <taxon>Eukaryota</taxon>
        <taxon>Viridiplantae</taxon>
        <taxon>Streptophyta</taxon>
        <taxon>Embryophyta</taxon>
        <taxon>Tracheophyta</taxon>
        <taxon>Spermatophyta</taxon>
        <taxon>Magnoliopsida</taxon>
        <taxon>eudicotyledons</taxon>
        <taxon>Gunneridae</taxon>
        <taxon>Pentapetalae</taxon>
        <taxon>rosids</taxon>
        <taxon>fabids</taxon>
        <taxon>Fabales</taxon>
        <taxon>Fabaceae</taxon>
        <taxon>Caesalpinioideae</taxon>
        <taxon>Cassia clade</taxon>
        <taxon>Senna</taxon>
    </lineage>
</organism>
<sequence length="117" mass="13332">MSKTNYNFQEGLIFAGIGLRSCDIDEQAYHIGCDCEEQVQLQIFQQTSHALSMTPVLPPRYRDQSGVRILEGRSRHYWSVFWGRRRAVHGGSHGAKHDGIAAGHGTASEWEIDWFRL</sequence>
<dbReference type="AlphaFoldDB" id="A0A834WZI6"/>
<dbReference type="EMBL" id="JAAIUW010000004">
    <property type="protein sequence ID" value="KAF7835219.1"/>
    <property type="molecule type" value="Genomic_DNA"/>
</dbReference>
<comment type="caution">
    <text evidence="1">The sequence shown here is derived from an EMBL/GenBank/DDBJ whole genome shotgun (WGS) entry which is preliminary data.</text>
</comment>
<protein>
    <submittedName>
        <fullName evidence="1">Uncharacterized protein</fullName>
    </submittedName>
</protein>
<dbReference type="Proteomes" id="UP000634136">
    <property type="component" value="Unassembled WGS sequence"/>
</dbReference>
<evidence type="ECO:0000313" key="2">
    <source>
        <dbReference type="Proteomes" id="UP000634136"/>
    </source>
</evidence>
<keyword evidence="2" id="KW-1185">Reference proteome</keyword>
<evidence type="ECO:0000313" key="1">
    <source>
        <dbReference type="EMBL" id="KAF7835219.1"/>
    </source>
</evidence>